<evidence type="ECO:0000256" key="14">
    <source>
        <dbReference type="ARBA" id="ARBA00023004"/>
    </source>
</evidence>
<dbReference type="PROSITE" id="PS50894">
    <property type="entry name" value="HPT"/>
    <property type="match status" value="1"/>
</dbReference>
<keyword evidence="7" id="KW-0808">Transferase</keyword>
<feature type="modified residue" description="4-aspartylphosphate" evidence="20">
    <location>
        <position position="521"/>
    </location>
</feature>
<dbReference type="PROSITE" id="PS50109">
    <property type="entry name" value="HIS_KIN"/>
    <property type="match status" value="1"/>
</dbReference>
<keyword evidence="26" id="KW-1185">Reference proteome</keyword>
<evidence type="ECO:0000256" key="16">
    <source>
        <dbReference type="ARBA" id="ARBA00023136"/>
    </source>
</evidence>
<evidence type="ECO:0000256" key="19">
    <source>
        <dbReference type="PROSITE-ProRule" id="PRU00110"/>
    </source>
</evidence>
<dbReference type="PANTHER" id="PTHR45339:SF1">
    <property type="entry name" value="HYBRID SIGNAL TRANSDUCTION HISTIDINE KINASE J"/>
    <property type="match status" value="1"/>
</dbReference>
<dbReference type="InterPro" id="IPR012827">
    <property type="entry name" value="Hemerythrin_metal-bd"/>
</dbReference>
<dbReference type="Gene3D" id="1.20.120.50">
    <property type="entry name" value="Hemerythrin-like"/>
    <property type="match status" value="1"/>
</dbReference>
<evidence type="ECO:0000256" key="4">
    <source>
        <dbReference type="ARBA" id="ARBA00012438"/>
    </source>
</evidence>
<dbReference type="InterPro" id="IPR012312">
    <property type="entry name" value="Hemerythrin-like"/>
</dbReference>
<dbReference type="InterPro" id="IPR036641">
    <property type="entry name" value="HPT_dom_sf"/>
</dbReference>
<keyword evidence="16" id="KW-0472">Membrane</keyword>
<evidence type="ECO:0000256" key="9">
    <source>
        <dbReference type="ARBA" id="ARBA00022723"/>
    </source>
</evidence>
<dbReference type="CDD" id="cd00088">
    <property type="entry name" value="HPT"/>
    <property type="match status" value="1"/>
</dbReference>
<dbReference type="GO" id="GO:0005886">
    <property type="term" value="C:plasma membrane"/>
    <property type="evidence" value="ECO:0007669"/>
    <property type="project" value="UniProtKB-SubCell"/>
</dbReference>
<keyword evidence="6 20" id="KW-0597">Phosphoprotein</keyword>
<evidence type="ECO:0000256" key="7">
    <source>
        <dbReference type="ARBA" id="ARBA00022679"/>
    </source>
</evidence>
<organism evidence="25 26">
    <name type="scientific">Solemya elarraichensis gill symbiont</name>
    <dbReference type="NCBI Taxonomy" id="1918949"/>
    <lineage>
        <taxon>Bacteria</taxon>
        <taxon>Pseudomonadati</taxon>
        <taxon>Pseudomonadota</taxon>
        <taxon>Gammaproteobacteria</taxon>
        <taxon>sulfur-oxidizing symbionts</taxon>
    </lineage>
</organism>
<dbReference type="Pfam" id="PF00072">
    <property type="entry name" value="Response_reg"/>
    <property type="match status" value="1"/>
</dbReference>
<dbReference type="InterPro" id="IPR003594">
    <property type="entry name" value="HATPase_dom"/>
</dbReference>
<dbReference type="InterPro" id="IPR008207">
    <property type="entry name" value="Sig_transdc_His_kin_Hpt_dom"/>
</dbReference>
<dbReference type="Gene3D" id="3.30.565.10">
    <property type="entry name" value="Histidine kinase-like ATPase, C-terminal domain"/>
    <property type="match status" value="1"/>
</dbReference>
<evidence type="ECO:0000256" key="18">
    <source>
        <dbReference type="ARBA" id="ARBA00068150"/>
    </source>
</evidence>
<evidence type="ECO:0000259" key="23">
    <source>
        <dbReference type="PROSITE" id="PS50110"/>
    </source>
</evidence>
<dbReference type="SUPFAM" id="SSF55874">
    <property type="entry name" value="ATPase domain of HSP90 chaperone/DNA topoisomerase II/histidine kinase"/>
    <property type="match status" value="1"/>
</dbReference>
<dbReference type="OrthoDB" id="5563233at2"/>
<dbReference type="NCBIfam" id="NF033749">
    <property type="entry name" value="bact_hemeryth"/>
    <property type="match status" value="1"/>
</dbReference>
<keyword evidence="5" id="KW-1003">Cell membrane</keyword>
<keyword evidence="15" id="KW-0902">Two-component regulatory system</keyword>
<evidence type="ECO:0000256" key="10">
    <source>
        <dbReference type="ARBA" id="ARBA00022741"/>
    </source>
</evidence>
<dbReference type="PANTHER" id="PTHR45339">
    <property type="entry name" value="HYBRID SIGNAL TRANSDUCTION HISTIDINE KINASE J"/>
    <property type="match status" value="1"/>
</dbReference>
<keyword evidence="12" id="KW-0067">ATP-binding</keyword>
<evidence type="ECO:0000256" key="5">
    <source>
        <dbReference type="ARBA" id="ARBA00022475"/>
    </source>
</evidence>
<dbReference type="Proteomes" id="UP000190198">
    <property type="component" value="Unassembled WGS sequence"/>
</dbReference>
<dbReference type="SMART" id="SM00387">
    <property type="entry name" value="HATPase_c"/>
    <property type="match status" value="1"/>
</dbReference>
<accession>A0A1T2L3E7</accession>
<keyword evidence="10" id="KW-0547">Nucleotide-binding</keyword>
<dbReference type="SUPFAM" id="SSF47188">
    <property type="entry name" value="Hemerythrin-like"/>
    <property type="match status" value="1"/>
</dbReference>
<comment type="caution">
    <text evidence="25">The sequence shown here is derived from an EMBL/GenBank/DDBJ whole genome shotgun (WGS) entry which is preliminary data.</text>
</comment>
<gene>
    <name evidence="25" type="ORF">BOW52_07070</name>
</gene>
<sequence length="811" mass="89486">MARNEKVEFFEVFPWDQNFETGIFDIDAQHKTLVNILNQLAAHLANRSHPSTLKKYFDELAQYADYHFKAEEVIWDAHFNDDEWLMQHKETHASFIEKVVALRKEEEIKPLDEVIGDIVSFLAKWLAYHILESDKRMAKAVLAMQSGSSLEEAKIHANEEMSGAMKVLVETVLTMYEQLSNRAMDIMREKTLRKQAETALLKAKEEAEVANRSKSMFLANISHEIRTPMNASIGMSHLALQTDLDARQRNYIEKANLSAVGLLGILYDILDISKIESGKFDIESIDFRLEDVLDNISHILALKCEEKGIALNYEIDPAVPTALVGDPLRLGQILLNLGNNAVKFTPEAGSITAGVQLQNEEDGGITLSFSITDTGIGISQEQQAKLFQPFGQADVSTARQYGGTGLGLAISKKLVEMINGKIGVESEPGVGSTFHFTVNLQKQVGEASPREFTVAASQEEASVPVRSLQGAQVLVVEDNLINQELVLELLVNNGLSVEVVTNGKEALEILETSEFDGVLMDCQMPVMDGYTATRKIREQEKCKALPVIAMTANAMVGDREKVLAAGMNDHIAKPVNVNDMFQTMAKWISPRKPLNKDVVKRTRQSSEEIKELHNLPGIDAETGLGTTQNDAVLYRKLLNRFAETQQVFEQQFRAAREDADPDASTRLAHSLKGTAGNLGMGGVGHAAEILEEACKEGQENIDEQLNAVVAELSPVLAGLRSLQMTGADKEMAPLAESVDMDAVTQLLRALYQQISENSFKANQTLTKIIPMLENTAHSTELVKLVKSVDGYDYDAAMDVLKALMDGLGIDL</sequence>
<evidence type="ECO:0000259" key="22">
    <source>
        <dbReference type="PROSITE" id="PS50109"/>
    </source>
</evidence>
<proteinExistence type="inferred from homology"/>
<keyword evidence="13" id="KW-1133">Transmembrane helix</keyword>
<dbReference type="SMART" id="SM00388">
    <property type="entry name" value="HisKA"/>
    <property type="match status" value="1"/>
</dbReference>
<dbReference type="InterPro" id="IPR036097">
    <property type="entry name" value="HisK_dim/P_sf"/>
</dbReference>
<dbReference type="InterPro" id="IPR035938">
    <property type="entry name" value="Hemerythrin-like_sf"/>
</dbReference>
<keyword evidence="8" id="KW-0812">Transmembrane</keyword>
<dbReference type="Gene3D" id="1.20.120.160">
    <property type="entry name" value="HPT domain"/>
    <property type="match status" value="1"/>
</dbReference>
<evidence type="ECO:0000256" key="11">
    <source>
        <dbReference type="ARBA" id="ARBA00022777"/>
    </source>
</evidence>
<dbReference type="Pfam" id="PF00512">
    <property type="entry name" value="HisKA"/>
    <property type="match status" value="1"/>
</dbReference>
<dbReference type="RefSeq" id="WP_078477073.1">
    <property type="nucleotide sequence ID" value="NZ_MPRK01000120.1"/>
</dbReference>
<comment type="subcellular location">
    <subcellularLocation>
        <location evidence="2">Cell membrane</location>
        <topology evidence="2">Multi-pass membrane protein</topology>
    </subcellularLocation>
</comment>
<evidence type="ECO:0000256" key="3">
    <source>
        <dbReference type="ARBA" id="ARBA00010587"/>
    </source>
</evidence>
<dbReference type="SUPFAM" id="SSF47384">
    <property type="entry name" value="Homodimeric domain of signal transducing histidine kinase"/>
    <property type="match status" value="1"/>
</dbReference>
<dbReference type="InterPro" id="IPR011006">
    <property type="entry name" value="CheY-like_superfamily"/>
</dbReference>
<evidence type="ECO:0000256" key="13">
    <source>
        <dbReference type="ARBA" id="ARBA00022989"/>
    </source>
</evidence>
<feature type="modified residue" description="Phosphohistidine" evidence="19">
    <location>
        <position position="669"/>
    </location>
</feature>
<feature type="domain" description="Response regulatory" evidence="23">
    <location>
        <begin position="472"/>
        <end position="588"/>
    </location>
</feature>
<evidence type="ECO:0000256" key="20">
    <source>
        <dbReference type="PROSITE-ProRule" id="PRU00169"/>
    </source>
</evidence>
<dbReference type="AlphaFoldDB" id="A0A1T2L3E7"/>
<dbReference type="Gene3D" id="1.10.287.130">
    <property type="match status" value="1"/>
</dbReference>
<keyword evidence="9" id="KW-0479">Metal-binding</keyword>
<dbReference type="InterPro" id="IPR003661">
    <property type="entry name" value="HisK_dim/P_dom"/>
</dbReference>
<keyword evidence="21" id="KW-0175">Coiled coil</keyword>
<feature type="domain" description="HPt" evidence="24">
    <location>
        <begin position="630"/>
        <end position="722"/>
    </location>
</feature>
<dbReference type="InterPro" id="IPR036890">
    <property type="entry name" value="HATPase_C_sf"/>
</dbReference>
<evidence type="ECO:0000313" key="25">
    <source>
        <dbReference type="EMBL" id="OOZ39604.1"/>
    </source>
</evidence>
<evidence type="ECO:0000256" key="15">
    <source>
        <dbReference type="ARBA" id="ARBA00023012"/>
    </source>
</evidence>
<reference evidence="25 26" key="1">
    <citation type="submission" date="2016-11" db="EMBL/GenBank/DDBJ databases">
        <title>Mixed transmission modes and dynamic genome evolution in an obligate animal-bacterial symbiosis.</title>
        <authorList>
            <person name="Russell S.L."/>
            <person name="Corbett-Detig R.B."/>
            <person name="Cavanaugh C.M."/>
        </authorList>
    </citation>
    <scope>NUCLEOTIDE SEQUENCE [LARGE SCALE GENOMIC DNA]</scope>
    <source>
        <strain evidence="25">Sp-SM6</strain>
    </source>
</reference>
<dbReference type="InterPro" id="IPR005467">
    <property type="entry name" value="His_kinase_dom"/>
</dbReference>
<evidence type="ECO:0000259" key="24">
    <source>
        <dbReference type="PROSITE" id="PS50894"/>
    </source>
</evidence>
<dbReference type="PROSITE" id="PS50110">
    <property type="entry name" value="RESPONSE_REGULATORY"/>
    <property type="match status" value="1"/>
</dbReference>
<evidence type="ECO:0000256" key="6">
    <source>
        <dbReference type="ARBA" id="ARBA00022553"/>
    </source>
</evidence>
<dbReference type="CDD" id="cd00082">
    <property type="entry name" value="HisKA"/>
    <property type="match status" value="1"/>
</dbReference>
<dbReference type="Pfam" id="PF01627">
    <property type="entry name" value="Hpt"/>
    <property type="match status" value="1"/>
</dbReference>
<comment type="catalytic activity">
    <reaction evidence="1">
        <text>ATP + protein L-histidine = ADP + protein N-phospho-L-histidine.</text>
        <dbReference type="EC" id="2.7.13.3"/>
    </reaction>
</comment>
<evidence type="ECO:0000256" key="12">
    <source>
        <dbReference type="ARBA" id="ARBA00022840"/>
    </source>
</evidence>
<evidence type="ECO:0000256" key="21">
    <source>
        <dbReference type="SAM" id="Coils"/>
    </source>
</evidence>
<comment type="subunit">
    <text evidence="17">At low DSF concentrations, interacts with RpfF.</text>
</comment>
<dbReference type="FunFam" id="3.30.565.10:FF:000010">
    <property type="entry name" value="Sensor histidine kinase RcsC"/>
    <property type="match status" value="1"/>
</dbReference>
<dbReference type="Pfam" id="PF01814">
    <property type="entry name" value="Hemerythrin"/>
    <property type="match status" value="1"/>
</dbReference>
<dbReference type="SUPFAM" id="SSF47226">
    <property type="entry name" value="Histidine-containing phosphotransfer domain, HPT domain"/>
    <property type="match status" value="1"/>
</dbReference>
<dbReference type="PRINTS" id="PR00344">
    <property type="entry name" value="BCTRLSENSOR"/>
</dbReference>
<protein>
    <recommendedName>
        <fullName evidence="18">Sensory/regulatory protein RpfC</fullName>
        <ecNumber evidence="4">2.7.13.3</ecNumber>
    </recommendedName>
</protein>
<feature type="coiled-coil region" evidence="21">
    <location>
        <begin position="186"/>
        <end position="213"/>
    </location>
</feature>
<name>A0A1T2L3E7_9GAMM</name>
<dbReference type="Gene3D" id="3.40.50.2300">
    <property type="match status" value="1"/>
</dbReference>
<evidence type="ECO:0000256" key="2">
    <source>
        <dbReference type="ARBA" id="ARBA00004651"/>
    </source>
</evidence>
<evidence type="ECO:0000256" key="17">
    <source>
        <dbReference type="ARBA" id="ARBA00064003"/>
    </source>
</evidence>
<dbReference type="CDD" id="cd12107">
    <property type="entry name" value="Hemerythrin"/>
    <property type="match status" value="1"/>
</dbReference>
<evidence type="ECO:0000313" key="26">
    <source>
        <dbReference type="Proteomes" id="UP000190198"/>
    </source>
</evidence>
<dbReference type="GO" id="GO:0000155">
    <property type="term" value="F:phosphorelay sensor kinase activity"/>
    <property type="evidence" value="ECO:0007669"/>
    <property type="project" value="InterPro"/>
</dbReference>
<dbReference type="InterPro" id="IPR004358">
    <property type="entry name" value="Sig_transdc_His_kin-like_C"/>
</dbReference>
<dbReference type="CDD" id="cd16922">
    <property type="entry name" value="HATPase_EvgS-ArcB-TorS-like"/>
    <property type="match status" value="1"/>
</dbReference>
<dbReference type="CDD" id="cd17546">
    <property type="entry name" value="REC_hyHK_CKI1_RcsC-like"/>
    <property type="match status" value="1"/>
</dbReference>
<comment type="similarity">
    <text evidence="3">Belongs to the hemerythrin family.</text>
</comment>
<dbReference type="SUPFAM" id="SSF52172">
    <property type="entry name" value="CheY-like"/>
    <property type="match status" value="1"/>
</dbReference>
<keyword evidence="11" id="KW-0418">Kinase</keyword>
<dbReference type="EC" id="2.7.13.3" evidence="4"/>
<dbReference type="Pfam" id="PF02518">
    <property type="entry name" value="HATPase_c"/>
    <property type="match status" value="1"/>
</dbReference>
<feature type="domain" description="Histidine kinase" evidence="22">
    <location>
        <begin position="220"/>
        <end position="442"/>
    </location>
</feature>
<dbReference type="GO" id="GO:0005524">
    <property type="term" value="F:ATP binding"/>
    <property type="evidence" value="ECO:0007669"/>
    <property type="project" value="UniProtKB-KW"/>
</dbReference>
<dbReference type="EMBL" id="MPRK01000120">
    <property type="protein sequence ID" value="OOZ39604.1"/>
    <property type="molecule type" value="Genomic_DNA"/>
</dbReference>
<dbReference type="SMART" id="SM00448">
    <property type="entry name" value="REC"/>
    <property type="match status" value="1"/>
</dbReference>
<evidence type="ECO:0000256" key="8">
    <source>
        <dbReference type="ARBA" id="ARBA00022692"/>
    </source>
</evidence>
<dbReference type="GO" id="GO:0046872">
    <property type="term" value="F:metal ion binding"/>
    <property type="evidence" value="ECO:0007669"/>
    <property type="project" value="UniProtKB-KW"/>
</dbReference>
<evidence type="ECO:0000256" key="1">
    <source>
        <dbReference type="ARBA" id="ARBA00000085"/>
    </source>
</evidence>
<dbReference type="NCBIfam" id="TIGR02481">
    <property type="entry name" value="hemeryth_dom"/>
    <property type="match status" value="1"/>
</dbReference>
<dbReference type="FunFam" id="1.10.287.130:FF:000002">
    <property type="entry name" value="Two-component osmosensing histidine kinase"/>
    <property type="match status" value="1"/>
</dbReference>
<dbReference type="InterPro" id="IPR001789">
    <property type="entry name" value="Sig_transdc_resp-reg_receiver"/>
</dbReference>
<keyword evidence="14" id="KW-0408">Iron</keyword>